<dbReference type="RefSeq" id="WP_169551493.1">
    <property type="nucleotide sequence ID" value="NZ_CP051677.1"/>
</dbReference>
<sequence>MAKTQTDLQAIAGYAGEYAETIILAVMQALDITKDVSVLTNLKTSTILPKYVASEGLRPYSSAVKTPKGQSGTFSARRIDPRTAMKILDIIPEEFRDTYLARGLAANAKDYPQGFGQYFWLAQILKIAEEINDNIYLSIDPKTVAPFDATVNYTVGSKVFFEENYYQVVTATTAGQTPTSVPASFLDINNKCLGIGFGTIIAQEYNSLPAANRIATGIITDTNAFDKVSGMYKAMPSKKQALGGTAFVSYNTYQNYQSSLLNKFTNGTSAYEVPGKPGMLIFGSDGKWNVQAASWMGNSGRIIMTQPKKNMFMGTDQLPDLTTVGNMIPHIHGFLAKFQMILACQFADMDTLFVNDQA</sequence>
<protein>
    <recommendedName>
        <fullName evidence="3">Phage major capsid protein</fullName>
    </recommendedName>
</protein>
<dbReference type="AlphaFoldDB" id="A0A7L5DM36"/>
<accession>A0A7L5DM36</accession>
<proteinExistence type="predicted"/>
<evidence type="ECO:0008006" key="3">
    <source>
        <dbReference type="Google" id="ProtNLM"/>
    </source>
</evidence>
<name>A0A7L5DM36_9BACT</name>
<dbReference type="EMBL" id="CP051677">
    <property type="protein sequence ID" value="QJD79529.1"/>
    <property type="molecule type" value="Genomic_DNA"/>
</dbReference>
<reference evidence="1 2" key="1">
    <citation type="submission" date="2020-04" db="EMBL/GenBank/DDBJ databases">
        <title>Genome sequencing of novel species.</title>
        <authorList>
            <person name="Heo J."/>
            <person name="Kim S.-J."/>
            <person name="Kim J.-S."/>
            <person name="Hong S.-B."/>
            <person name="Kwon S.-W."/>
        </authorList>
    </citation>
    <scope>NUCLEOTIDE SEQUENCE [LARGE SCALE GENOMIC DNA]</scope>
    <source>
        <strain evidence="1 2">CJU-R4</strain>
    </source>
</reference>
<evidence type="ECO:0000313" key="1">
    <source>
        <dbReference type="EMBL" id="QJD79529.1"/>
    </source>
</evidence>
<gene>
    <name evidence="1" type="ORF">HH216_14755</name>
</gene>
<dbReference type="Proteomes" id="UP000501128">
    <property type="component" value="Chromosome"/>
</dbReference>
<evidence type="ECO:0000313" key="2">
    <source>
        <dbReference type="Proteomes" id="UP000501128"/>
    </source>
</evidence>
<keyword evidence="2" id="KW-1185">Reference proteome</keyword>
<organism evidence="1 2">
    <name type="scientific">Spirosoma rhododendri</name>
    <dbReference type="NCBI Taxonomy" id="2728024"/>
    <lineage>
        <taxon>Bacteria</taxon>
        <taxon>Pseudomonadati</taxon>
        <taxon>Bacteroidota</taxon>
        <taxon>Cytophagia</taxon>
        <taxon>Cytophagales</taxon>
        <taxon>Cytophagaceae</taxon>
        <taxon>Spirosoma</taxon>
    </lineage>
</organism>
<dbReference type="KEGG" id="srho:HH216_14755"/>